<sequence length="134" mass="14836">MMPAPNYQNNNYELPGVDNEPLPGLPKEINPGADIGEEAAIQKALQSGARFKATNSTVIRCALMTYFGARQFSEPIDDDDPDAQLQVRLVEISGTFQRRRHRRGLQTSAPLFKKAYVILRASDGLPLGYSLTKD</sequence>
<dbReference type="AlphaFoldDB" id="A0A3S1AHX0"/>
<dbReference type="RefSeq" id="WP_127087746.1">
    <property type="nucleotide sequence ID" value="NZ_RSCL01000072.1"/>
</dbReference>
<dbReference type="OrthoDB" id="9896388at2"/>
<reference evidence="1" key="2">
    <citation type="journal article" date="2019" name="Genome Biol. Evol.">
        <title>Day and night: Metabolic profiles and evolutionary relationships of six axenic non-marine cyanobacteria.</title>
        <authorList>
            <person name="Will S.E."/>
            <person name="Henke P."/>
            <person name="Boedeker C."/>
            <person name="Huang S."/>
            <person name="Brinkmann H."/>
            <person name="Rohde M."/>
            <person name="Jarek M."/>
            <person name="Friedl T."/>
            <person name="Seufert S."/>
            <person name="Schumacher M."/>
            <person name="Overmann J."/>
            <person name="Neumann-Schaal M."/>
            <person name="Petersen J."/>
        </authorList>
    </citation>
    <scope>NUCLEOTIDE SEQUENCE [LARGE SCALE GENOMIC DNA]</scope>
    <source>
        <strain evidence="1">PCC 7102</strain>
    </source>
</reference>
<proteinExistence type="predicted"/>
<dbReference type="EMBL" id="RSCL01000072">
    <property type="protein sequence ID" value="RUS92604.1"/>
    <property type="molecule type" value="Genomic_DNA"/>
</dbReference>
<reference evidence="1" key="1">
    <citation type="submission" date="2018-12" db="EMBL/GenBank/DDBJ databases">
        <authorList>
            <person name="Will S."/>
            <person name="Neumann-Schaal M."/>
            <person name="Henke P."/>
        </authorList>
    </citation>
    <scope>NUCLEOTIDE SEQUENCE</scope>
    <source>
        <strain evidence="1">PCC 7102</strain>
    </source>
</reference>
<comment type="caution">
    <text evidence="1">The sequence shown here is derived from an EMBL/GenBank/DDBJ whole genome shotgun (WGS) entry which is preliminary data.</text>
</comment>
<evidence type="ECO:0000313" key="2">
    <source>
        <dbReference type="Proteomes" id="UP000271624"/>
    </source>
</evidence>
<keyword evidence="2" id="KW-1185">Reference proteome</keyword>
<accession>A0A3S1AHX0</accession>
<protein>
    <submittedName>
        <fullName evidence="1">Uncharacterized protein</fullName>
    </submittedName>
</protein>
<organism evidence="1 2">
    <name type="scientific">Dulcicalothrix desertica PCC 7102</name>
    <dbReference type="NCBI Taxonomy" id="232991"/>
    <lineage>
        <taxon>Bacteria</taxon>
        <taxon>Bacillati</taxon>
        <taxon>Cyanobacteriota</taxon>
        <taxon>Cyanophyceae</taxon>
        <taxon>Nostocales</taxon>
        <taxon>Calotrichaceae</taxon>
        <taxon>Dulcicalothrix</taxon>
    </lineage>
</organism>
<evidence type="ECO:0000313" key="1">
    <source>
        <dbReference type="EMBL" id="RUS92604.1"/>
    </source>
</evidence>
<dbReference type="Proteomes" id="UP000271624">
    <property type="component" value="Unassembled WGS sequence"/>
</dbReference>
<gene>
    <name evidence="1" type="ORF">DSM106972_098590</name>
</gene>
<name>A0A3S1AHX0_9CYAN</name>